<accession>A0A8J4EB84</accession>
<comment type="caution">
    <text evidence="2">The sequence shown here is derived from an EMBL/GenBank/DDBJ whole genome shotgun (WGS) entry which is preliminary data.</text>
</comment>
<reference evidence="2" key="1">
    <citation type="submission" date="2021-01" db="EMBL/GenBank/DDBJ databases">
        <title>Whole genome shotgun sequence of Virgisporangium ochraceum NBRC 16418.</title>
        <authorList>
            <person name="Komaki H."/>
            <person name="Tamura T."/>
        </authorList>
    </citation>
    <scope>NUCLEOTIDE SEQUENCE</scope>
    <source>
        <strain evidence="2">NBRC 16418</strain>
    </source>
</reference>
<protein>
    <recommendedName>
        <fullName evidence="4">Secreted protein</fullName>
    </recommendedName>
</protein>
<dbReference type="AlphaFoldDB" id="A0A8J4EB84"/>
<name>A0A8J4EB84_9ACTN</name>
<keyword evidence="3" id="KW-1185">Reference proteome</keyword>
<dbReference type="Proteomes" id="UP000635606">
    <property type="component" value="Unassembled WGS sequence"/>
</dbReference>
<dbReference type="EMBL" id="BOPH01000053">
    <property type="protein sequence ID" value="GIJ69100.1"/>
    <property type="molecule type" value="Genomic_DNA"/>
</dbReference>
<gene>
    <name evidence="2" type="ORF">Voc01_040170</name>
</gene>
<feature type="signal peptide" evidence="1">
    <location>
        <begin position="1"/>
        <end position="28"/>
    </location>
</feature>
<sequence>MKRPILRAVSVAALAAGGLLAVAGAANADSGSPDGTRITYIYQHTTTICGNAIAVEAVVRNHCGAYTTDVHPADFEVLDGIFDLNLDYDGTDVDDDAGQWFHIRSRTWS</sequence>
<evidence type="ECO:0000313" key="2">
    <source>
        <dbReference type="EMBL" id="GIJ69100.1"/>
    </source>
</evidence>
<organism evidence="2 3">
    <name type="scientific">Virgisporangium ochraceum</name>
    <dbReference type="NCBI Taxonomy" id="65505"/>
    <lineage>
        <taxon>Bacteria</taxon>
        <taxon>Bacillati</taxon>
        <taxon>Actinomycetota</taxon>
        <taxon>Actinomycetes</taxon>
        <taxon>Micromonosporales</taxon>
        <taxon>Micromonosporaceae</taxon>
        <taxon>Virgisporangium</taxon>
    </lineage>
</organism>
<proteinExistence type="predicted"/>
<evidence type="ECO:0008006" key="4">
    <source>
        <dbReference type="Google" id="ProtNLM"/>
    </source>
</evidence>
<evidence type="ECO:0000256" key="1">
    <source>
        <dbReference type="SAM" id="SignalP"/>
    </source>
</evidence>
<dbReference type="RefSeq" id="WP_203929021.1">
    <property type="nucleotide sequence ID" value="NZ_BOPH01000053.1"/>
</dbReference>
<feature type="chain" id="PRO_5035247906" description="Secreted protein" evidence="1">
    <location>
        <begin position="29"/>
        <end position="109"/>
    </location>
</feature>
<evidence type="ECO:0000313" key="3">
    <source>
        <dbReference type="Proteomes" id="UP000635606"/>
    </source>
</evidence>
<keyword evidence="1" id="KW-0732">Signal</keyword>